<organism evidence="5 6">
    <name type="scientific">Chthoniobacter flavus Ellin428</name>
    <dbReference type="NCBI Taxonomy" id="497964"/>
    <lineage>
        <taxon>Bacteria</taxon>
        <taxon>Pseudomonadati</taxon>
        <taxon>Verrucomicrobiota</taxon>
        <taxon>Spartobacteria</taxon>
        <taxon>Chthoniobacterales</taxon>
        <taxon>Chthoniobacteraceae</taxon>
        <taxon>Chthoniobacter</taxon>
    </lineage>
</organism>
<feature type="domain" description="DUF1549" evidence="2">
    <location>
        <begin position="164"/>
        <end position="367"/>
    </location>
</feature>
<evidence type="ECO:0000259" key="4">
    <source>
        <dbReference type="Pfam" id="PF07635"/>
    </source>
</evidence>
<evidence type="ECO:0000313" key="5">
    <source>
        <dbReference type="EMBL" id="EDY18044.1"/>
    </source>
</evidence>
<proteinExistence type="predicted"/>
<feature type="domain" description="Cytochrome C Planctomycete-type" evidence="4">
    <location>
        <begin position="43"/>
        <end position="97"/>
    </location>
</feature>
<keyword evidence="1" id="KW-0732">Signal</keyword>
<gene>
    <name evidence="5" type="ORF">CfE428DRAFT_4475</name>
</gene>
<keyword evidence="6" id="KW-1185">Reference proteome</keyword>
<evidence type="ECO:0008006" key="7">
    <source>
        <dbReference type="Google" id="ProtNLM"/>
    </source>
</evidence>
<evidence type="ECO:0000313" key="6">
    <source>
        <dbReference type="Proteomes" id="UP000005824"/>
    </source>
</evidence>
<dbReference type="AlphaFoldDB" id="B4D6D5"/>
<evidence type="ECO:0000256" key="1">
    <source>
        <dbReference type="SAM" id="SignalP"/>
    </source>
</evidence>
<dbReference type="Pfam" id="PF07587">
    <property type="entry name" value="PSD1"/>
    <property type="match status" value="1"/>
</dbReference>
<dbReference type="Proteomes" id="UP000005824">
    <property type="component" value="Unassembled WGS sequence"/>
</dbReference>
<evidence type="ECO:0000259" key="3">
    <source>
        <dbReference type="Pfam" id="PF07587"/>
    </source>
</evidence>
<feature type="domain" description="DUF1553" evidence="3">
    <location>
        <begin position="511"/>
        <end position="749"/>
    </location>
</feature>
<feature type="chain" id="PRO_5002802879" description="Cytochrome c domain-containing protein" evidence="1">
    <location>
        <begin position="23"/>
        <end position="954"/>
    </location>
</feature>
<dbReference type="eggNOG" id="COG2010">
    <property type="taxonomic scope" value="Bacteria"/>
</dbReference>
<dbReference type="Gene3D" id="1.10.760.10">
    <property type="entry name" value="Cytochrome c-like domain"/>
    <property type="match status" value="1"/>
</dbReference>
<accession>B4D6D5</accession>
<dbReference type="GO" id="GO:0009055">
    <property type="term" value="F:electron transfer activity"/>
    <property type="evidence" value="ECO:0007669"/>
    <property type="project" value="InterPro"/>
</dbReference>
<dbReference type="SUPFAM" id="SSF46626">
    <property type="entry name" value="Cytochrome c"/>
    <property type="match status" value="1"/>
</dbReference>
<comment type="caution">
    <text evidence="5">The sequence shown here is derived from an EMBL/GenBank/DDBJ whole genome shotgun (WGS) entry which is preliminary data.</text>
</comment>
<feature type="signal peptide" evidence="1">
    <location>
        <begin position="1"/>
        <end position="22"/>
    </location>
</feature>
<dbReference type="Pfam" id="PF07583">
    <property type="entry name" value="PSCyt2"/>
    <property type="match status" value="1"/>
</dbReference>
<dbReference type="Pfam" id="PF07635">
    <property type="entry name" value="PSCyt1"/>
    <property type="match status" value="1"/>
</dbReference>
<reference evidence="5 6" key="1">
    <citation type="journal article" date="2011" name="J. Bacteriol.">
        <title>Genome sequence of Chthoniobacter flavus Ellin428, an aerobic heterotrophic soil bacterium.</title>
        <authorList>
            <person name="Kant R."/>
            <person name="van Passel M.W."/>
            <person name="Palva A."/>
            <person name="Lucas S."/>
            <person name="Lapidus A."/>
            <person name="Glavina Del Rio T."/>
            <person name="Dalin E."/>
            <person name="Tice H."/>
            <person name="Bruce D."/>
            <person name="Goodwin L."/>
            <person name="Pitluck S."/>
            <person name="Larimer F.W."/>
            <person name="Land M.L."/>
            <person name="Hauser L."/>
            <person name="Sangwan P."/>
            <person name="de Vos W.M."/>
            <person name="Janssen P.H."/>
            <person name="Smidt H."/>
        </authorList>
    </citation>
    <scope>NUCLEOTIDE SEQUENCE [LARGE SCALE GENOMIC DNA]</scope>
    <source>
        <strain evidence="5 6">Ellin428</strain>
    </source>
</reference>
<dbReference type="InterPro" id="IPR022655">
    <property type="entry name" value="DUF1553"/>
</dbReference>
<dbReference type="InterPro" id="IPR011429">
    <property type="entry name" value="Cyt_c_Planctomycete-type"/>
</dbReference>
<dbReference type="EMBL" id="ABVL01000015">
    <property type="protein sequence ID" value="EDY18044.1"/>
    <property type="molecule type" value="Genomic_DNA"/>
</dbReference>
<dbReference type="InParanoid" id="B4D6D5"/>
<dbReference type="InterPro" id="IPR011444">
    <property type="entry name" value="DUF1549"/>
</dbReference>
<dbReference type="GO" id="GO:0020037">
    <property type="term" value="F:heme binding"/>
    <property type="evidence" value="ECO:0007669"/>
    <property type="project" value="InterPro"/>
</dbReference>
<dbReference type="STRING" id="497964.CfE428DRAFT_4475"/>
<name>B4D6D5_9BACT</name>
<dbReference type="PANTHER" id="PTHR35889:SF3">
    <property type="entry name" value="F-BOX DOMAIN-CONTAINING PROTEIN"/>
    <property type="match status" value="1"/>
</dbReference>
<sequence>MTRFVPFAIFALAGAVLPKAVAITPQETEFFEKQVRPVLAEQCYKCHGADKQKAALRMDSRAAILKGTDDGPIVVLGKPEESELIKSIKHVGDSKMPEKADKLADTQIAALEQWVRMGMPWPDDGAPIKGSAQMEAAKTLWSLQPVKNPAPPAVKDPGHWVKTPVDQFILAKLEEKKLTPSPIASKRTLLRRATFDLTGLPPTQSEVEAFEKDNSPDAFARVVDRLLASPHYGERWGRYWLDVARYADTRGYLAGGEERRYPFSYTYRDWVINAFNSDLPYDQFVIQQIAGDRVSTPQDPRPMAALGFLTLGRRFLNSTPDIIDDRIDVVCRGLMGLTVGCARCHDHKFDPILQKDYYALYGVFASSVEPTWKDLPILPTASDPANEAEYKKQLDDLEGKLGAFLDTQRRVYAMRTIGLLGVPAIISPEIQEKVLDKQGKQDSVKLRNKIDELNAGPLAPPRPQAMVDAPVPMNPHVFIRGNPGRPGEAVPRRFLQVLSHNDPQPFKDGSGRLELGKAIASKDNPLTARVFVNRVWNLHFGAGLVRTPSDFGTKGDAPTHPELLDYLASRFMNEGWSVKKLQREIMLSSVYQQVSDLRADAAQTDPENRLLWHMNRRRLDFEAMRDSLLAVAGQLDPSMGGHPVELTTAPYAKRRAVYGLIDRQNLPGIFHTFDYATPDQTSPQRHVTTVPQQALFMMNNPFVIQQAEALVAKPEFQQQQAYESQIQELYQRVYARKATNLEVDSGLRFVMNAITNPHPRVNLQAAWQYGWGGYDEATHKVDFHKLPFFSGHAWQGGAKVPDATLGYVTINAEGGHAGNDHAHDTIRRWVAAEDGVISITGAVQRPSDHGDGILARVVSSRKGELFKSEVAPKGTVEVSLDKIEVKKGDTIDFMVDLRESLDSDGFIWHPVIRGSSEWDAKAQFAGSTTPPKDLTPWEQYAQVLLETNEFVFVD</sequence>
<protein>
    <recommendedName>
        <fullName evidence="7">Cytochrome c domain-containing protein</fullName>
    </recommendedName>
</protein>
<dbReference type="InterPro" id="IPR036909">
    <property type="entry name" value="Cyt_c-like_dom_sf"/>
</dbReference>
<evidence type="ECO:0000259" key="2">
    <source>
        <dbReference type="Pfam" id="PF07583"/>
    </source>
</evidence>
<dbReference type="RefSeq" id="WP_006981797.1">
    <property type="nucleotide sequence ID" value="NZ_ABVL01000015.1"/>
</dbReference>
<dbReference type="PANTHER" id="PTHR35889">
    <property type="entry name" value="CYCLOINULO-OLIGOSACCHARIDE FRUCTANOTRANSFERASE-RELATED"/>
    <property type="match status" value="1"/>
</dbReference>